<sequence length="140" mass="14993">MAEAKGVSPAYETVPPQSLEGYGYDQGYNPNCAPAGRVNQSSSPVLVINQPTQNMVCVVQERPPDYTCLAIFSCLCCFWPLGLVAIILAIQATSLSDTGHYDAAKRLSNTTLGFIITSIIIGIACIVVFAVIYTGAHRSY</sequence>
<dbReference type="InterPro" id="IPR051423">
    <property type="entry name" value="CD225/Dispanin"/>
</dbReference>
<evidence type="ECO:0000256" key="4">
    <source>
        <dbReference type="ARBA" id="ARBA00022989"/>
    </source>
</evidence>
<reference evidence="7" key="1">
    <citation type="journal article" date="2019" name="bioRxiv">
        <title>The Genome of the Zebra Mussel, Dreissena polymorpha: A Resource for Invasive Species Research.</title>
        <authorList>
            <person name="McCartney M.A."/>
            <person name="Auch B."/>
            <person name="Kono T."/>
            <person name="Mallez S."/>
            <person name="Zhang Y."/>
            <person name="Obille A."/>
            <person name="Becker A."/>
            <person name="Abrahante J.E."/>
            <person name="Garbe J."/>
            <person name="Badalamenti J.P."/>
            <person name="Herman A."/>
            <person name="Mangelson H."/>
            <person name="Liachko I."/>
            <person name="Sullivan S."/>
            <person name="Sone E.D."/>
            <person name="Koren S."/>
            <person name="Silverstein K.A.T."/>
            <person name="Beckman K.B."/>
            <person name="Gohl D.M."/>
        </authorList>
    </citation>
    <scope>NUCLEOTIDE SEQUENCE</scope>
    <source>
        <strain evidence="7">Duluth1</strain>
        <tissue evidence="7">Whole animal</tissue>
    </source>
</reference>
<dbReference type="PANTHER" id="PTHR14948">
    <property type="entry name" value="NG5"/>
    <property type="match status" value="1"/>
</dbReference>
<name>A0A9D4K3Y2_DREPO</name>
<comment type="similarity">
    <text evidence="2">Belongs to the CD225/Dispanin family.</text>
</comment>
<dbReference type="InterPro" id="IPR007593">
    <property type="entry name" value="CD225/Dispanin_fam"/>
</dbReference>
<evidence type="ECO:0000256" key="5">
    <source>
        <dbReference type="ARBA" id="ARBA00023136"/>
    </source>
</evidence>
<dbReference type="Pfam" id="PF04505">
    <property type="entry name" value="CD225"/>
    <property type="match status" value="1"/>
</dbReference>
<organism evidence="7 8">
    <name type="scientific">Dreissena polymorpha</name>
    <name type="common">Zebra mussel</name>
    <name type="synonym">Mytilus polymorpha</name>
    <dbReference type="NCBI Taxonomy" id="45954"/>
    <lineage>
        <taxon>Eukaryota</taxon>
        <taxon>Metazoa</taxon>
        <taxon>Spiralia</taxon>
        <taxon>Lophotrochozoa</taxon>
        <taxon>Mollusca</taxon>
        <taxon>Bivalvia</taxon>
        <taxon>Autobranchia</taxon>
        <taxon>Heteroconchia</taxon>
        <taxon>Euheterodonta</taxon>
        <taxon>Imparidentia</taxon>
        <taxon>Neoheterodontei</taxon>
        <taxon>Myida</taxon>
        <taxon>Dreissenoidea</taxon>
        <taxon>Dreissenidae</taxon>
        <taxon>Dreissena</taxon>
    </lineage>
</organism>
<feature type="transmembrane region" description="Helical" evidence="6">
    <location>
        <begin position="69"/>
        <end position="92"/>
    </location>
</feature>
<keyword evidence="4 6" id="KW-1133">Transmembrane helix</keyword>
<keyword evidence="5 6" id="KW-0472">Membrane</keyword>
<feature type="transmembrane region" description="Helical" evidence="6">
    <location>
        <begin position="112"/>
        <end position="136"/>
    </location>
</feature>
<reference evidence="7" key="2">
    <citation type="submission" date="2020-11" db="EMBL/GenBank/DDBJ databases">
        <authorList>
            <person name="McCartney M.A."/>
            <person name="Auch B."/>
            <person name="Kono T."/>
            <person name="Mallez S."/>
            <person name="Becker A."/>
            <person name="Gohl D.M."/>
            <person name="Silverstein K.A.T."/>
            <person name="Koren S."/>
            <person name="Bechman K.B."/>
            <person name="Herman A."/>
            <person name="Abrahante J.E."/>
            <person name="Garbe J."/>
        </authorList>
    </citation>
    <scope>NUCLEOTIDE SEQUENCE</scope>
    <source>
        <strain evidence="7">Duluth1</strain>
        <tissue evidence="7">Whole animal</tissue>
    </source>
</reference>
<dbReference type="OrthoDB" id="5989802at2759"/>
<gene>
    <name evidence="7" type="ORF">DPMN_105802</name>
</gene>
<dbReference type="AlphaFoldDB" id="A0A9D4K3Y2"/>
<keyword evidence="3 6" id="KW-0812">Transmembrane</keyword>
<dbReference type="PANTHER" id="PTHR14948:SF25">
    <property type="entry name" value="DUF4190 DOMAIN-CONTAINING PROTEIN"/>
    <property type="match status" value="1"/>
</dbReference>
<evidence type="ECO:0000313" key="8">
    <source>
        <dbReference type="Proteomes" id="UP000828390"/>
    </source>
</evidence>
<evidence type="ECO:0000256" key="1">
    <source>
        <dbReference type="ARBA" id="ARBA00004370"/>
    </source>
</evidence>
<evidence type="ECO:0000256" key="6">
    <source>
        <dbReference type="SAM" id="Phobius"/>
    </source>
</evidence>
<evidence type="ECO:0000313" key="7">
    <source>
        <dbReference type="EMBL" id="KAH3832512.1"/>
    </source>
</evidence>
<comment type="caution">
    <text evidence="7">The sequence shown here is derived from an EMBL/GenBank/DDBJ whole genome shotgun (WGS) entry which is preliminary data.</text>
</comment>
<keyword evidence="8" id="KW-1185">Reference proteome</keyword>
<dbReference type="EMBL" id="JAIWYP010000004">
    <property type="protein sequence ID" value="KAH3832512.1"/>
    <property type="molecule type" value="Genomic_DNA"/>
</dbReference>
<accession>A0A9D4K3Y2</accession>
<protein>
    <submittedName>
        <fullName evidence="7">Uncharacterized protein</fullName>
    </submittedName>
</protein>
<comment type="subcellular location">
    <subcellularLocation>
        <location evidence="1">Membrane</location>
    </subcellularLocation>
</comment>
<dbReference type="GO" id="GO:0016020">
    <property type="term" value="C:membrane"/>
    <property type="evidence" value="ECO:0007669"/>
    <property type="project" value="UniProtKB-SubCell"/>
</dbReference>
<evidence type="ECO:0000256" key="2">
    <source>
        <dbReference type="ARBA" id="ARBA00006843"/>
    </source>
</evidence>
<evidence type="ECO:0000256" key="3">
    <source>
        <dbReference type="ARBA" id="ARBA00022692"/>
    </source>
</evidence>
<proteinExistence type="inferred from homology"/>
<dbReference type="Proteomes" id="UP000828390">
    <property type="component" value="Unassembled WGS sequence"/>
</dbReference>